<reference evidence="11" key="1">
    <citation type="submission" date="2021-01" db="UniProtKB">
        <authorList>
            <consortium name="EnsemblPlants"/>
        </authorList>
    </citation>
    <scope>IDENTIFICATION</scope>
</reference>
<evidence type="ECO:0000256" key="7">
    <source>
        <dbReference type="ARBA" id="ARBA00023242"/>
    </source>
</evidence>
<keyword evidence="1" id="KW-0479">Metal-binding</keyword>
<proteinExistence type="predicted"/>
<dbReference type="PANTHER" id="PTHR31089:SF38">
    <property type="entry name" value="OS01G0277500 PROTEIN"/>
    <property type="match status" value="1"/>
</dbReference>
<accession>A0A7N0TQ69</accession>
<evidence type="ECO:0000256" key="9">
    <source>
        <dbReference type="SAM" id="MobiDB-lite"/>
    </source>
</evidence>
<dbReference type="InterPro" id="IPR045174">
    <property type="entry name" value="Dof"/>
</dbReference>
<feature type="domain" description="Dof-type" evidence="10">
    <location>
        <begin position="115"/>
        <end position="169"/>
    </location>
</feature>
<dbReference type="PROSITE" id="PS50884">
    <property type="entry name" value="ZF_DOF_2"/>
    <property type="match status" value="1"/>
</dbReference>
<keyword evidence="2 8" id="KW-0863">Zinc-finger</keyword>
<keyword evidence="5 8" id="KW-0238">DNA-binding</keyword>
<dbReference type="GO" id="GO:0003677">
    <property type="term" value="F:DNA binding"/>
    <property type="evidence" value="ECO:0007669"/>
    <property type="project" value="UniProtKB-UniRule"/>
</dbReference>
<feature type="region of interest" description="Disordered" evidence="9">
    <location>
        <begin position="14"/>
        <end position="41"/>
    </location>
</feature>
<dbReference type="PROSITE" id="PS01361">
    <property type="entry name" value="ZF_DOF_1"/>
    <property type="match status" value="1"/>
</dbReference>
<dbReference type="Gramene" id="Kaladp0042s0142.1.v1.1">
    <property type="protein sequence ID" value="Kaladp0042s0142.1.v1.1"/>
    <property type="gene ID" value="Kaladp0042s0142.v1.1"/>
</dbReference>
<keyword evidence="4" id="KW-0805">Transcription regulation</keyword>
<evidence type="ECO:0000256" key="1">
    <source>
        <dbReference type="ARBA" id="ARBA00022723"/>
    </source>
</evidence>
<evidence type="ECO:0000256" key="4">
    <source>
        <dbReference type="ARBA" id="ARBA00023015"/>
    </source>
</evidence>
<keyword evidence="7 8" id="KW-0539">Nucleus</keyword>
<dbReference type="GO" id="GO:0008270">
    <property type="term" value="F:zinc ion binding"/>
    <property type="evidence" value="ECO:0007669"/>
    <property type="project" value="UniProtKB-KW"/>
</dbReference>
<dbReference type="InterPro" id="IPR003851">
    <property type="entry name" value="Znf_Dof"/>
</dbReference>
<protein>
    <recommendedName>
        <fullName evidence="10">Dof-type domain-containing protein</fullName>
    </recommendedName>
</protein>
<dbReference type="GO" id="GO:0005634">
    <property type="term" value="C:nucleus"/>
    <property type="evidence" value="ECO:0007669"/>
    <property type="project" value="UniProtKB-SubCell"/>
</dbReference>
<dbReference type="GO" id="GO:0003700">
    <property type="term" value="F:DNA-binding transcription factor activity"/>
    <property type="evidence" value="ECO:0007669"/>
    <property type="project" value="InterPro"/>
</dbReference>
<evidence type="ECO:0000313" key="12">
    <source>
        <dbReference type="Proteomes" id="UP000594263"/>
    </source>
</evidence>
<feature type="compositionally biased region" description="Polar residues" evidence="9">
    <location>
        <begin position="464"/>
        <end position="473"/>
    </location>
</feature>
<name>A0A7N0TQ69_KALFE</name>
<dbReference type="AlphaFoldDB" id="A0A7N0TQ69"/>
<dbReference type="EnsemblPlants" id="Kaladp0042s0142.1.v1.1">
    <property type="protein sequence ID" value="Kaladp0042s0142.1.v1.1"/>
    <property type="gene ID" value="Kaladp0042s0142.v1.1"/>
</dbReference>
<evidence type="ECO:0000256" key="2">
    <source>
        <dbReference type="ARBA" id="ARBA00022771"/>
    </source>
</evidence>
<feature type="compositionally biased region" description="Basic and acidic residues" evidence="9">
    <location>
        <begin position="442"/>
        <end position="451"/>
    </location>
</feature>
<keyword evidence="12" id="KW-1185">Reference proteome</keyword>
<evidence type="ECO:0000256" key="6">
    <source>
        <dbReference type="ARBA" id="ARBA00023163"/>
    </source>
</evidence>
<dbReference type="Proteomes" id="UP000594263">
    <property type="component" value="Unplaced"/>
</dbReference>
<evidence type="ECO:0000256" key="5">
    <source>
        <dbReference type="ARBA" id="ARBA00023125"/>
    </source>
</evidence>
<comment type="subcellular location">
    <subcellularLocation>
        <location evidence="8">Nucleus</location>
    </subcellularLocation>
</comment>
<dbReference type="OMA" id="IPNTHES"/>
<sequence length="473" mass="51480">MSEVRDPPIKLFGADIHFPETSPSSDDADLLIPSPSESAADRCQITRDQCEILSPIREPVKYDGPPSTSHGEERKRIGHAAGDGVNKDCALKDDQCVETDPDSQEKVLKKPEKVIPCPRCSSFNTKFCYFNNYNVNQPRHFCKNCQRYWTAGGTMRNVPVGAGKRKNKQLPLQYNQVATSSEGVAQADSLVSSSHLVQPNLSLSIPLTSVDGNDETGICESMVSMFSQNDPRTVELGSIRAADEPSSSISSISSTSLNELELPNQEASQFKSSGLYYGSTPSIPLPYYTNPQWTYPWVPVACWKQPVEPIQTIPVPMEDAPLKCTPGISFPVIPYLGCIPVFNGSASTVPLAGCSEHPSLPCATDCSYTSSSSPNLGKHLRETIVSTEEKTENCLWVPKSKKIDDMDTAAKCSILNSLGLNPGKNKSIPKAGVFKAFQPKPESSKQSKTEETAPVLKANPAALSRSQKFQENT</sequence>
<dbReference type="PANTHER" id="PTHR31089">
    <property type="entry name" value="CYCLIC DOF FACTOR 2"/>
    <property type="match status" value="1"/>
</dbReference>
<keyword evidence="6" id="KW-0804">Transcription</keyword>
<organism evidence="11 12">
    <name type="scientific">Kalanchoe fedtschenkoi</name>
    <name type="common">Lavender scallops</name>
    <name type="synonym">South American air plant</name>
    <dbReference type="NCBI Taxonomy" id="63787"/>
    <lineage>
        <taxon>Eukaryota</taxon>
        <taxon>Viridiplantae</taxon>
        <taxon>Streptophyta</taxon>
        <taxon>Embryophyta</taxon>
        <taxon>Tracheophyta</taxon>
        <taxon>Spermatophyta</taxon>
        <taxon>Magnoliopsida</taxon>
        <taxon>eudicotyledons</taxon>
        <taxon>Gunneridae</taxon>
        <taxon>Pentapetalae</taxon>
        <taxon>Saxifragales</taxon>
        <taxon>Crassulaceae</taxon>
        <taxon>Kalanchoe</taxon>
    </lineage>
</organism>
<dbReference type="Pfam" id="PF02701">
    <property type="entry name" value="Zn_ribbon_Dof"/>
    <property type="match status" value="1"/>
</dbReference>
<feature type="region of interest" description="Disordered" evidence="9">
    <location>
        <begin position="437"/>
        <end position="473"/>
    </location>
</feature>
<evidence type="ECO:0000256" key="3">
    <source>
        <dbReference type="ARBA" id="ARBA00022833"/>
    </source>
</evidence>
<evidence type="ECO:0000313" key="11">
    <source>
        <dbReference type="EnsemblPlants" id="Kaladp0042s0142.1.v1.1"/>
    </source>
</evidence>
<evidence type="ECO:0000256" key="8">
    <source>
        <dbReference type="PROSITE-ProRule" id="PRU00071"/>
    </source>
</evidence>
<keyword evidence="3" id="KW-0862">Zinc</keyword>
<evidence type="ECO:0000259" key="10">
    <source>
        <dbReference type="PROSITE" id="PS50884"/>
    </source>
</evidence>